<accession>A0ABR1JVL7</accession>
<evidence type="ECO:0000313" key="2">
    <source>
        <dbReference type="EMBL" id="KAK7468417.1"/>
    </source>
</evidence>
<feature type="compositionally biased region" description="Polar residues" evidence="1">
    <location>
        <begin position="290"/>
        <end position="300"/>
    </location>
</feature>
<evidence type="ECO:0000256" key="1">
    <source>
        <dbReference type="SAM" id="MobiDB-lite"/>
    </source>
</evidence>
<reference evidence="2 3" key="1">
    <citation type="submission" date="2024-01" db="EMBL/GenBank/DDBJ databases">
        <title>A draft genome for the cacao thread blight pathogen Marasmiellus scandens.</title>
        <authorList>
            <person name="Baruah I.K."/>
            <person name="Leung J."/>
            <person name="Bukari Y."/>
            <person name="Amoako-Attah I."/>
            <person name="Meinhardt L.W."/>
            <person name="Bailey B.A."/>
            <person name="Cohen S.P."/>
        </authorList>
    </citation>
    <scope>NUCLEOTIDE SEQUENCE [LARGE SCALE GENOMIC DNA]</scope>
    <source>
        <strain evidence="2 3">GH-19</strain>
    </source>
</reference>
<name>A0ABR1JVL7_9AGAR</name>
<feature type="region of interest" description="Disordered" evidence="1">
    <location>
        <begin position="363"/>
        <end position="396"/>
    </location>
</feature>
<dbReference type="Proteomes" id="UP001498398">
    <property type="component" value="Unassembled WGS sequence"/>
</dbReference>
<comment type="caution">
    <text evidence="2">The sequence shown here is derived from an EMBL/GenBank/DDBJ whole genome shotgun (WGS) entry which is preliminary data.</text>
</comment>
<dbReference type="EMBL" id="JBANRG010000003">
    <property type="protein sequence ID" value="KAK7468417.1"/>
    <property type="molecule type" value="Genomic_DNA"/>
</dbReference>
<keyword evidence="3" id="KW-1185">Reference proteome</keyword>
<proteinExistence type="predicted"/>
<evidence type="ECO:0000313" key="3">
    <source>
        <dbReference type="Proteomes" id="UP001498398"/>
    </source>
</evidence>
<organism evidence="2 3">
    <name type="scientific">Marasmiellus scandens</name>
    <dbReference type="NCBI Taxonomy" id="2682957"/>
    <lineage>
        <taxon>Eukaryota</taxon>
        <taxon>Fungi</taxon>
        <taxon>Dikarya</taxon>
        <taxon>Basidiomycota</taxon>
        <taxon>Agaricomycotina</taxon>
        <taxon>Agaricomycetes</taxon>
        <taxon>Agaricomycetidae</taxon>
        <taxon>Agaricales</taxon>
        <taxon>Marasmiineae</taxon>
        <taxon>Omphalotaceae</taxon>
        <taxon>Marasmiellus</taxon>
    </lineage>
</organism>
<protein>
    <submittedName>
        <fullName evidence="2">Uncharacterized protein</fullName>
    </submittedName>
</protein>
<sequence length="396" mass="43088">MSSSTTSSYYKAVKAERLSQLFSILKRAKERQNAITEAFRRTLRPTQHARRRANQLRLSIDITKAVNCDMRVVAKNPLPILDPTLTPGELPPRAASEDVQERVYRVPIGHGRPKPVIPRIVIPGVGDERRQPRPSSVPQDVTVDFDIHALSGLSAVSGLSGLSNLSALSFPSAVTDPIAGAPTVLRNPNAPWVGPTSRFSITPTDPIFHVRDSKLGHLIRDCGAPKACDGAQPRHGLELERGTYTAAQGSGSLFGEYQWIDRSSSNGTCDMDTAMVDIPISDVSDDCGYSSATESVESQYSQRSEGTSFSSRSSSSGPATPDDMDMSPPPMISIKRKSAELDGDDRISNRFAGSYEVVEKAPKYTRKHWSERSPAMAKAGGRSRLTLRVPSVVSRR</sequence>
<feature type="compositionally biased region" description="Low complexity" evidence="1">
    <location>
        <begin position="301"/>
        <end position="316"/>
    </location>
</feature>
<feature type="region of interest" description="Disordered" evidence="1">
    <location>
        <begin position="288"/>
        <end position="332"/>
    </location>
</feature>
<gene>
    <name evidence="2" type="ORF">VKT23_002931</name>
</gene>